<accession>A0A9P6RD00</accession>
<gene>
    <name evidence="7" type="ORF">BGZ97_008783</name>
</gene>
<evidence type="ECO:0000313" key="8">
    <source>
        <dbReference type="Proteomes" id="UP000823405"/>
    </source>
</evidence>
<keyword evidence="5" id="KW-0539">Nucleus</keyword>
<keyword evidence="6" id="KW-0137">Centromere</keyword>
<evidence type="ECO:0000256" key="1">
    <source>
        <dbReference type="ARBA" id="ARBA00004123"/>
    </source>
</evidence>
<organism evidence="7 8">
    <name type="scientific">Linnemannia gamsii</name>
    <dbReference type="NCBI Taxonomy" id="64522"/>
    <lineage>
        <taxon>Eukaryota</taxon>
        <taxon>Fungi</taxon>
        <taxon>Fungi incertae sedis</taxon>
        <taxon>Mucoromycota</taxon>
        <taxon>Mortierellomycotina</taxon>
        <taxon>Mortierellomycetes</taxon>
        <taxon>Mortierellales</taxon>
        <taxon>Mortierellaceae</taxon>
        <taxon>Linnemannia</taxon>
    </lineage>
</organism>
<dbReference type="PANTHER" id="PTHR31740">
    <property type="entry name" value="CENTROMERE PROTEIN L"/>
    <property type="match status" value="1"/>
</dbReference>
<evidence type="ECO:0000313" key="7">
    <source>
        <dbReference type="EMBL" id="KAG0314967.1"/>
    </source>
</evidence>
<dbReference type="EMBL" id="JAAAIN010000406">
    <property type="protein sequence ID" value="KAG0314967.1"/>
    <property type="molecule type" value="Genomic_DNA"/>
</dbReference>
<protein>
    <submittedName>
        <fullName evidence="7">Uncharacterized protein</fullName>
    </submittedName>
</protein>
<comment type="caution">
    <text evidence="7">The sequence shown here is derived from an EMBL/GenBank/DDBJ whole genome shotgun (WGS) entry which is preliminary data.</text>
</comment>
<reference evidence="7" key="1">
    <citation type="journal article" date="2020" name="Fungal Divers.">
        <title>Resolving the Mortierellaceae phylogeny through synthesis of multi-gene phylogenetics and phylogenomics.</title>
        <authorList>
            <person name="Vandepol N."/>
            <person name="Liber J."/>
            <person name="Desiro A."/>
            <person name="Na H."/>
            <person name="Kennedy M."/>
            <person name="Barry K."/>
            <person name="Grigoriev I.V."/>
            <person name="Miller A.N."/>
            <person name="O'Donnell K."/>
            <person name="Stajich J.E."/>
            <person name="Bonito G."/>
        </authorList>
    </citation>
    <scope>NUCLEOTIDE SEQUENCE</scope>
    <source>
        <strain evidence="7">NVP60</strain>
    </source>
</reference>
<dbReference type="InterPro" id="IPR025204">
    <property type="entry name" value="CENP-L"/>
</dbReference>
<keyword evidence="4" id="KW-0158">Chromosome</keyword>
<comment type="similarity">
    <text evidence="3">Belongs to the CENP-L/IML3 family.</text>
</comment>
<dbReference type="PANTHER" id="PTHR31740:SF2">
    <property type="entry name" value="CENTROMERE PROTEIN L"/>
    <property type="match status" value="1"/>
</dbReference>
<name>A0A9P6RD00_9FUNG</name>
<evidence type="ECO:0000256" key="2">
    <source>
        <dbReference type="ARBA" id="ARBA00004584"/>
    </source>
</evidence>
<dbReference type="Pfam" id="PF13092">
    <property type="entry name" value="CENP-L"/>
    <property type="match status" value="1"/>
</dbReference>
<dbReference type="GO" id="GO:0000775">
    <property type="term" value="C:chromosome, centromeric region"/>
    <property type="evidence" value="ECO:0007669"/>
    <property type="project" value="UniProtKB-SubCell"/>
</dbReference>
<dbReference type="AlphaFoldDB" id="A0A9P6RD00"/>
<evidence type="ECO:0000256" key="6">
    <source>
        <dbReference type="ARBA" id="ARBA00023328"/>
    </source>
</evidence>
<dbReference type="OrthoDB" id="8864979at2759"/>
<dbReference type="Proteomes" id="UP000823405">
    <property type="component" value="Unassembled WGS sequence"/>
</dbReference>
<evidence type="ECO:0000256" key="4">
    <source>
        <dbReference type="ARBA" id="ARBA00022454"/>
    </source>
</evidence>
<dbReference type="GO" id="GO:0005634">
    <property type="term" value="C:nucleus"/>
    <property type="evidence" value="ECO:0007669"/>
    <property type="project" value="UniProtKB-SubCell"/>
</dbReference>
<evidence type="ECO:0000256" key="3">
    <source>
        <dbReference type="ARBA" id="ARBA00011060"/>
    </source>
</evidence>
<sequence length="330" mass="36755">MFICCSYAAFLYNKTWNIHKTTPFFNYNKHQQTQYEGELLTYIAANARNLISSALTGPSQTGGAAATITNRTGGAFPGQIDSSGNNLVETLDELGDIRGIKFQSLNTSDVQDSDEERTGEVADTDSIVVTVTVRPKGRTRDQAYYCVIVPDQRHRKASQTQAFTHFGVILFKAPVMIAQLVNQWLERRFDCRICHLVFQMFELRKIVESALEVSYNHPQGHDHGKERPVELCYSLPQAVVGLKTISVSLAADDVRQLFVSRVEDSETGILDGIEAHCSDSMKIDFSRLVLSRAGCSSWYIASEGKIKVFPDIATRYSLTDFIQAITVCGT</sequence>
<keyword evidence="8" id="KW-1185">Reference proteome</keyword>
<evidence type="ECO:0000256" key="5">
    <source>
        <dbReference type="ARBA" id="ARBA00023242"/>
    </source>
</evidence>
<comment type="subcellular location">
    <subcellularLocation>
        <location evidence="2">Chromosome</location>
        <location evidence="2">Centromere</location>
    </subcellularLocation>
    <subcellularLocation>
        <location evidence="1">Nucleus</location>
    </subcellularLocation>
</comment>
<proteinExistence type="inferred from homology"/>